<accession>A0ACB7J7G2</accession>
<keyword evidence="2" id="KW-1185">Reference proteome</keyword>
<comment type="caution">
    <text evidence="1">The sequence shown here is derived from an EMBL/GenBank/DDBJ whole genome shotgun (WGS) entry which is preliminary data.</text>
</comment>
<name>A0ACB7J7G2_PLECO</name>
<gene>
    <name evidence="1" type="ORF">CCMSSC00406_0007032</name>
</gene>
<reference evidence="1 2" key="1">
    <citation type="journal article" date="2021" name="Appl. Environ. Microbiol.">
        <title>Genetic linkage and physical mapping for an oyster mushroom Pleurotus cornucopiae and QTL analysis for the trait cap color.</title>
        <authorList>
            <person name="Zhang Y."/>
            <person name="Gao W."/>
            <person name="Sonnenberg A."/>
            <person name="Chen Q."/>
            <person name="Zhang J."/>
            <person name="Huang C."/>
        </authorList>
    </citation>
    <scope>NUCLEOTIDE SEQUENCE [LARGE SCALE GENOMIC DNA]</scope>
    <source>
        <strain evidence="1">CCMSSC00406</strain>
    </source>
</reference>
<proteinExistence type="predicted"/>
<evidence type="ECO:0000313" key="2">
    <source>
        <dbReference type="Proteomes" id="UP000824881"/>
    </source>
</evidence>
<sequence>MRCLRAANVAKLQTTNNKVNQAGFFGTFSTVPVVDGEFITERPTQALRRGRVNGKALLTMTNTREGDSFVDQRTAATVTVAGYTLRLFPNMGTANAAAVAKLYAGVSTPIDQANAIMGESIFVCPTYFMLNAFPGASYKGEFAVNNVLHGWDISSYFPSAGAPAFNNAAFLIAFSGAFLNFATSLDLNRKIDRRNITPLWRTYNQRGFEMRFNRTAGQVGQPDIRAFWTPEALRLRCNFWERVSQLTAQ</sequence>
<evidence type="ECO:0000313" key="1">
    <source>
        <dbReference type="EMBL" id="KAG9225201.1"/>
    </source>
</evidence>
<organism evidence="1 2">
    <name type="scientific">Pleurotus cornucopiae</name>
    <name type="common">Cornucopia mushroom</name>
    <dbReference type="NCBI Taxonomy" id="5321"/>
    <lineage>
        <taxon>Eukaryota</taxon>
        <taxon>Fungi</taxon>
        <taxon>Dikarya</taxon>
        <taxon>Basidiomycota</taxon>
        <taxon>Agaricomycotina</taxon>
        <taxon>Agaricomycetes</taxon>
        <taxon>Agaricomycetidae</taxon>
        <taxon>Agaricales</taxon>
        <taxon>Pleurotineae</taxon>
        <taxon>Pleurotaceae</taxon>
        <taxon>Pleurotus</taxon>
    </lineage>
</organism>
<dbReference type="Proteomes" id="UP000824881">
    <property type="component" value="Unassembled WGS sequence"/>
</dbReference>
<protein>
    <submittedName>
        <fullName evidence="1">Uncharacterized protein</fullName>
    </submittedName>
</protein>
<dbReference type="EMBL" id="WQMT02000003">
    <property type="protein sequence ID" value="KAG9225201.1"/>
    <property type="molecule type" value="Genomic_DNA"/>
</dbReference>